<reference evidence="2 3" key="1">
    <citation type="submission" date="2018-07" db="EMBL/GenBank/DDBJ databases">
        <title>Genomic Encyclopedia of Type Strains, Phase IV (KMG-IV): sequencing the most valuable type-strain genomes for metagenomic binning, comparative biology and taxonomic classification.</title>
        <authorList>
            <person name="Goeker M."/>
        </authorList>
    </citation>
    <scope>NUCLEOTIDE SEQUENCE [LARGE SCALE GENOMIC DNA]</scope>
    <source>
        <strain evidence="2 3">DSM 16500</strain>
    </source>
</reference>
<name>A0A370GZV6_9COXI</name>
<dbReference type="InterPro" id="IPR045584">
    <property type="entry name" value="Pilin-like"/>
</dbReference>
<dbReference type="EMBL" id="QQAX01000001">
    <property type="protein sequence ID" value="RDI48811.1"/>
    <property type="molecule type" value="Genomic_DNA"/>
</dbReference>
<comment type="caution">
    <text evidence="2">The sequence shown here is derived from an EMBL/GenBank/DDBJ whole genome shotgun (WGS) entry which is preliminary data.</text>
</comment>
<dbReference type="InterPro" id="IPR012902">
    <property type="entry name" value="N_methyl_site"/>
</dbReference>
<keyword evidence="3" id="KW-1185">Reference proteome</keyword>
<keyword evidence="1" id="KW-1133">Transmembrane helix</keyword>
<organism evidence="2 3">
    <name type="scientific">Aquicella lusitana</name>
    <dbReference type="NCBI Taxonomy" id="254246"/>
    <lineage>
        <taxon>Bacteria</taxon>
        <taxon>Pseudomonadati</taxon>
        <taxon>Pseudomonadota</taxon>
        <taxon>Gammaproteobacteria</taxon>
        <taxon>Legionellales</taxon>
        <taxon>Coxiellaceae</taxon>
        <taxon>Aquicella</taxon>
    </lineage>
</organism>
<keyword evidence="1" id="KW-0812">Transmembrane</keyword>
<gene>
    <name evidence="2" type="ORF">C8D86_10190</name>
</gene>
<sequence length="283" mass="31684">MSAYFTLRFKFNHAGVTLVELLVVMTLGMLLISFLLSIYLASQRSYHIQTALGQIQDNAKTAVAILQTDIRKAGYIGCARLSKDFNAIYSSYSITPQTRLTGHTAEITVRYMGTPIVTVKKSKDSSTLVASNESNFSSGDVLMISDCNHVEMFRVKAVSRSNASQTIMTAQPLQNHYDGNAEIGRVEINRYFIARTNRKNPDGSFIYALFLTDVKQHKIELVENIRDMRVLYSILQGNKITEVSSEKIEDWSKVTGVAIELDVTAPPVKVTWHLYVSLKEEAV</sequence>
<dbReference type="PROSITE" id="PS00409">
    <property type="entry name" value="PROKAR_NTER_METHYL"/>
    <property type="match status" value="1"/>
</dbReference>
<dbReference type="Pfam" id="PF07963">
    <property type="entry name" value="N_methyl"/>
    <property type="match status" value="1"/>
</dbReference>
<evidence type="ECO:0000256" key="1">
    <source>
        <dbReference type="SAM" id="Phobius"/>
    </source>
</evidence>
<feature type="transmembrane region" description="Helical" evidence="1">
    <location>
        <begin position="21"/>
        <end position="41"/>
    </location>
</feature>
<dbReference type="RefSeq" id="WP_114833325.1">
    <property type="nucleotide sequence ID" value="NZ_LR699114.1"/>
</dbReference>
<protein>
    <submittedName>
        <fullName evidence="2">Pilin/secretion family protein with methylation motif</fullName>
    </submittedName>
</protein>
<evidence type="ECO:0000313" key="2">
    <source>
        <dbReference type="EMBL" id="RDI48811.1"/>
    </source>
</evidence>
<dbReference type="OrthoDB" id="5296662at2"/>
<proteinExistence type="predicted"/>
<dbReference type="AlphaFoldDB" id="A0A370GZV6"/>
<accession>A0A370GZV6</accession>
<dbReference type="SUPFAM" id="SSF54523">
    <property type="entry name" value="Pili subunits"/>
    <property type="match status" value="1"/>
</dbReference>
<dbReference type="Proteomes" id="UP000254720">
    <property type="component" value="Unassembled WGS sequence"/>
</dbReference>
<evidence type="ECO:0000313" key="3">
    <source>
        <dbReference type="Proteomes" id="UP000254720"/>
    </source>
</evidence>
<keyword evidence="1" id="KW-0472">Membrane</keyword>